<evidence type="ECO:0000256" key="17">
    <source>
        <dbReference type="RuleBase" id="RU003657"/>
    </source>
</evidence>
<evidence type="ECO:0000313" key="21">
    <source>
        <dbReference type="EMBL" id="CUN80488.1"/>
    </source>
</evidence>
<dbReference type="Proteomes" id="UP000049828">
    <property type="component" value="Unassembled WGS sequence"/>
</dbReference>
<keyword evidence="11 16" id="KW-0547">Nucleotide-binding</keyword>
<dbReference type="HAMAP" id="MF_01021">
    <property type="entry name" value="HisI"/>
    <property type="match status" value="1"/>
</dbReference>
<comment type="catalytic activity">
    <reaction evidence="1 16">
        <text>1-(5-phospho-beta-D-ribosyl)-5'-AMP + H2O = 1-(5-phospho-beta-D-ribosyl)-5-[(5-phospho-beta-D-ribosylamino)methylideneamino]imidazole-4-carboxamide</text>
        <dbReference type="Rhea" id="RHEA:20049"/>
        <dbReference type="ChEBI" id="CHEBI:15377"/>
        <dbReference type="ChEBI" id="CHEBI:58435"/>
        <dbReference type="ChEBI" id="CHEBI:59457"/>
        <dbReference type="EC" id="3.5.4.19"/>
    </reaction>
</comment>
<dbReference type="InterPro" id="IPR011060">
    <property type="entry name" value="RibuloseP-bd_barrel"/>
</dbReference>
<comment type="catalytic activity">
    <reaction evidence="2 16">
        <text>1-(5-phospho-beta-D-ribosyl)-ATP + H2O = 1-(5-phospho-beta-D-ribosyl)-5'-AMP + diphosphate + H(+)</text>
        <dbReference type="Rhea" id="RHEA:22828"/>
        <dbReference type="ChEBI" id="CHEBI:15377"/>
        <dbReference type="ChEBI" id="CHEBI:15378"/>
        <dbReference type="ChEBI" id="CHEBI:33019"/>
        <dbReference type="ChEBI" id="CHEBI:59457"/>
        <dbReference type="ChEBI" id="CHEBI:73183"/>
        <dbReference type="EC" id="3.6.1.31"/>
    </reaction>
</comment>
<dbReference type="InterPro" id="IPR013785">
    <property type="entry name" value="Aldolase_TIM"/>
</dbReference>
<feature type="region of interest" description="Phosphoribosyl-AMP cyclohydrolase" evidence="16">
    <location>
        <begin position="1"/>
        <end position="343"/>
    </location>
</feature>
<dbReference type="FunFam" id="3.10.20.810:FF:000001">
    <property type="entry name" value="Histidine biosynthesis bifunctional protein HisIE"/>
    <property type="match status" value="1"/>
</dbReference>
<dbReference type="Pfam" id="PF01502">
    <property type="entry name" value="PRA-CH"/>
    <property type="match status" value="1"/>
</dbReference>
<evidence type="ECO:0000313" key="23">
    <source>
        <dbReference type="Proteomes" id="UP000095395"/>
    </source>
</evidence>
<evidence type="ECO:0000256" key="1">
    <source>
        <dbReference type="ARBA" id="ARBA00000024"/>
    </source>
</evidence>
<dbReference type="Gene3D" id="1.10.287.1080">
    <property type="entry name" value="MazG-like"/>
    <property type="match status" value="1"/>
</dbReference>
<dbReference type="EC" id="3.6.1.31" evidence="16"/>
<evidence type="ECO:0000256" key="9">
    <source>
        <dbReference type="ARBA" id="ARBA00022490"/>
    </source>
</evidence>
<dbReference type="EC" id="3.5.4.19" evidence="16"/>
<keyword evidence="10 16" id="KW-0028">Amino-acid biosynthesis</keyword>
<dbReference type="Pfam" id="PF00977">
    <property type="entry name" value="His_biosynth"/>
    <property type="match status" value="1"/>
</dbReference>
<dbReference type="EMBL" id="CYXX01000001">
    <property type="protein sequence ID" value="CUM69409.1"/>
    <property type="molecule type" value="Genomic_DNA"/>
</dbReference>
<keyword evidence="12 16" id="KW-0378">Hydrolase</keyword>
<dbReference type="GO" id="GO:0004636">
    <property type="term" value="F:phosphoribosyl-ATP diphosphatase activity"/>
    <property type="evidence" value="ECO:0007669"/>
    <property type="project" value="UniProtKB-UniRule"/>
</dbReference>
<dbReference type="InterPro" id="IPR021130">
    <property type="entry name" value="PRib-ATP_PPHydrolase-like"/>
</dbReference>
<dbReference type="SUPFAM" id="SSF51366">
    <property type="entry name" value="Ribulose-phoshate binding barrel"/>
    <property type="match status" value="1"/>
</dbReference>
<gene>
    <name evidence="20" type="primary">hisE</name>
    <name evidence="16" type="synonym">hisI</name>
    <name evidence="16" type="synonym">hisIE</name>
    <name evidence="21" type="ORF">ERS852392_01407</name>
    <name evidence="20" type="ORF">ERS852444_00023</name>
    <name evidence="19" type="ORF">RIL183_02281</name>
</gene>
<evidence type="ECO:0000256" key="11">
    <source>
        <dbReference type="ARBA" id="ARBA00022741"/>
    </source>
</evidence>
<dbReference type="Gene3D" id="3.10.20.810">
    <property type="entry name" value="Phosphoribosyl-AMP cyclohydrolase"/>
    <property type="match status" value="1"/>
</dbReference>
<dbReference type="InterPro" id="IPR002496">
    <property type="entry name" value="PRib_AMP_CycHydrolase_dom"/>
</dbReference>
<sequence length="431" mass="49194">MNINMEHKNIVATIYLKDGKAIKARDNYEEYPDVIELAKLYNDSGIDKIMIFDLSTTDEEHERNIQVIRNINRNIEIKVCAGGNINRMEDIKKFIYAGCLQVIVNGSKPESMALAAEASKRFGKDRILVSVTNVDFIFKHQDEMADTFHEVLILNKAVLDAVEGMTDVPHVVYLNDADYDEVLSILSRKNVRGIAGSLINNPKTDIMEMKSQLSASGIKMDNFEPNLKWSDLKKNSDGMVPVIVQDYRTDEVLMLAYMNEEAFDTTINIGKMTYYSRSRNELWTKGLTSGHIQYVKSLTADCDYDTILAKVSQIGAACHTGNQSCFFNEIVKKEYVEKNPQKVLGDVYNIILDRRENPKEGSYTNLLLEKGLDNILKKVGEENTEIIIAAKNTDHEHLKYEISDYIYHLMVLMAEKDITWEEITQELSQRK</sequence>
<feature type="domain" description="Phosphoribosyl-AMP cyclohydrolase" evidence="18">
    <location>
        <begin position="254"/>
        <end position="327"/>
    </location>
</feature>
<dbReference type="Proteomes" id="UP000095453">
    <property type="component" value="Unassembled WGS sequence"/>
</dbReference>
<dbReference type="HAMAP" id="MF_01019">
    <property type="entry name" value="HisIE"/>
    <property type="match status" value="1"/>
</dbReference>
<evidence type="ECO:0000256" key="6">
    <source>
        <dbReference type="ARBA" id="ARBA00007731"/>
    </source>
</evidence>
<evidence type="ECO:0000256" key="2">
    <source>
        <dbReference type="ARBA" id="ARBA00001460"/>
    </source>
</evidence>
<dbReference type="NCBIfam" id="TIGR03188">
    <property type="entry name" value="histidine_hisI"/>
    <property type="match status" value="1"/>
</dbReference>
<dbReference type="NCBIfam" id="NF000768">
    <property type="entry name" value="PRK00051.1"/>
    <property type="match status" value="1"/>
</dbReference>
<dbReference type="InterPro" id="IPR023019">
    <property type="entry name" value="His_synth_HisIE"/>
</dbReference>
<proteinExistence type="inferred from homology"/>
<evidence type="ECO:0000256" key="8">
    <source>
        <dbReference type="ARBA" id="ARBA00009667"/>
    </source>
</evidence>
<dbReference type="SUPFAM" id="SSF141734">
    <property type="entry name" value="HisI-like"/>
    <property type="match status" value="1"/>
</dbReference>
<dbReference type="CDD" id="cd11534">
    <property type="entry name" value="NTP-PPase_HisIE_like"/>
    <property type="match status" value="1"/>
</dbReference>
<evidence type="ECO:0000256" key="7">
    <source>
        <dbReference type="ARBA" id="ARBA00008299"/>
    </source>
</evidence>
<dbReference type="GO" id="GO:0004635">
    <property type="term" value="F:phosphoribosyl-AMP cyclohydrolase activity"/>
    <property type="evidence" value="ECO:0007669"/>
    <property type="project" value="UniProtKB-UniRule"/>
</dbReference>
<dbReference type="PANTHER" id="PTHR42945">
    <property type="entry name" value="HISTIDINE BIOSYNTHESIS BIFUNCTIONAL PROTEIN"/>
    <property type="match status" value="1"/>
</dbReference>
<name>A0A0M6WCG8_9FIRM</name>
<dbReference type="SUPFAM" id="SSF101386">
    <property type="entry name" value="all-alpha NTP pyrophosphatases"/>
    <property type="match status" value="1"/>
</dbReference>
<dbReference type="HAMAP" id="MF_01020">
    <property type="entry name" value="HisE"/>
    <property type="match status" value="1"/>
</dbReference>
<accession>A0A0M6WCG8</accession>
<comment type="similarity">
    <text evidence="8 17">Belongs to the HisA/HisF family.</text>
</comment>
<dbReference type="GO" id="GO:0000105">
    <property type="term" value="P:L-histidine biosynthetic process"/>
    <property type="evidence" value="ECO:0007669"/>
    <property type="project" value="UniProtKB-UniRule"/>
</dbReference>
<evidence type="ECO:0000256" key="15">
    <source>
        <dbReference type="ARBA" id="ARBA00023268"/>
    </source>
</evidence>
<dbReference type="Pfam" id="PF01503">
    <property type="entry name" value="PRA-PH"/>
    <property type="match status" value="1"/>
</dbReference>
<dbReference type="Gene3D" id="3.20.20.70">
    <property type="entry name" value="Aldolase class I"/>
    <property type="match status" value="1"/>
</dbReference>
<evidence type="ECO:0000256" key="3">
    <source>
        <dbReference type="ARBA" id="ARBA00004496"/>
    </source>
</evidence>
<protein>
    <recommendedName>
        <fullName evidence="16">Histidine biosynthesis bifunctional protein HisIE</fullName>
    </recommendedName>
    <domain>
        <recommendedName>
            <fullName evidence="16">Phosphoribosyl-AMP cyclohydrolase</fullName>
            <shortName evidence="16">PRA-CH</shortName>
            <ecNumber evidence="16">3.5.4.19</ecNumber>
        </recommendedName>
    </domain>
    <domain>
        <recommendedName>
            <fullName evidence="16">Phosphoribosyl-ATP pyrophosphatase</fullName>
            <shortName evidence="16">PRA-PH</shortName>
            <ecNumber evidence="16">3.6.1.31</ecNumber>
        </recommendedName>
    </domain>
</protein>
<dbReference type="InterPro" id="IPR026660">
    <property type="entry name" value="PRA-CH"/>
</dbReference>
<evidence type="ECO:0000256" key="4">
    <source>
        <dbReference type="ARBA" id="ARBA00005169"/>
    </source>
</evidence>
<dbReference type="AlphaFoldDB" id="A0A0M6WCG8"/>
<dbReference type="PANTHER" id="PTHR42945:SF1">
    <property type="entry name" value="HISTIDINE BIOSYNTHESIS BIFUNCTIONAL PROTEIN HIS7"/>
    <property type="match status" value="1"/>
</dbReference>
<evidence type="ECO:0000256" key="14">
    <source>
        <dbReference type="ARBA" id="ARBA00023102"/>
    </source>
</evidence>
<dbReference type="InterPro" id="IPR038019">
    <property type="entry name" value="PRib_AMP_CycHydrolase_sf"/>
</dbReference>
<organism evidence="19 22">
    <name type="scientific">Roseburia inulinivorans</name>
    <dbReference type="NCBI Taxonomy" id="360807"/>
    <lineage>
        <taxon>Bacteria</taxon>
        <taxon>Bacillati</taxon>
        <taxon>Bacillota</taxon>
        <taxon>Clostridia</taxon>
        <taxon>Lachnospirales</taxon>
        <taxon>Lachnospiraceae</taxon>
        <taxon>Roseburia</taxon>
    </lineage>
</organism>
<feature type="region of interest" description="Phosphoribosyl-ATP pyrophosphohydrolase" evidence="16">
    <location>
        <begin position="344"/>
        <end position="431"/>
    </location>
</feature>
<keyword evidence="9 16" id="KW-0963">Cytoplasm</keyword>
<evidence type="ECO:0000256" key="16">
    <source>
        <dbReference type="HAMAP-Rule" id="MF_01019"/>
    </source>
</evidence>
<keyword evidence="22" id="KW-1185">Reference proteome</keyword>
<dbReference type="GO" id="GO:0005524">
    <property type="term" value="F:ATP binding"/>
    <property type="evidence" value="ECO:0007669"/>
    <property type="project" value="UniProtKB-KW"/>
</dbReference>
<keyword evidence="14 16" id="KW-0368">Histidine biosynthesis</keyword>
<dbReference type="EMBL" id="CYYR01000008">
    <property type="protein sequence ID" value="CUN80488.1"/>
    <property type="molecule type" value="Genomic_DNA"/>
</dbReference>
<dbReference type="InterPro" id="IPR008179">
    <property type="entry name" value="HisE"/>
</dbReference>
<evidence type="ECO:0000256" key="13">
    <source>
        <dbReference type="ARBA" id="ARBA00022840"/>
    </source>
</evidence>
<evidence type="ECO:0000256" key="5">
    <source>
        <dbReference type="ARBA" id="ARBA00005204"/>
    </source>
</evidence>
<reference evidence="19" key="2">
    <citation type="submission" date="2015-05" db="EMBL/GenBank/DDBJ databases">
        <authorList>
            <person name="Wang D.B."/>
            <person name="Wang M."/>
        </authorList>
    </citation>
    <scope>NUCLEOTIDE SEQUENCE [LARGE SCALE GENOMIC DNA]</scope>
    <source>
        <strain evidence="19">L1-83</strain>
    </source>
</reference>
<dbReference type="EMBL" id="CVRS01000016">
    <property type="protein sequence ID" value="CRL33506.1"/>
    <property type="molecule type" value="Genomic_DNA"/>
</dbReference>
<dbReference type="Proteomes" id="UP000095395">
    <property type="component" value="Unassembled WGS sequence"/>
</dbReference>
<evidence type="ECO:0000313" key="20">
    <source>
        <dbReference type="EMBL" id="CUM69409.1"/>
    </source>
</evidence>
<evidence type="ECO:0000313" key="19">
    <source>
        <dbReference type="EMBL" id="CRL33506.1"/>
    </source>
</evidence>
<comment type="pathway">
    <text evidence="5 16">Amino-acid biosynthesis; L-histidine biosynthesis; L-histidine from 5-phospho-alpha-D-ribose 1-diphosphate: step 2/9.</text>
</comment>
<evidence type="ECO:0000259" key="18">
    <source>
        <dbReference type="Pfam" id="PF01502"/>
    </source>
</evidence>
<dbReference type="NCBIfam" id="NF002747">
    <property type="entry name" value="PRK02759.1"/>
    <property type="match status" value="1"/>
</dbReference>
<comment type="pathway">
    <text evidence="4 16">Amino-acid biosynthesis; L-histidine biosynthesis; L-histidine from 5-phospho-alpha-D-ribose 1-diphosphate: step 3/9.</text>
</comment>
<comment type="subcellular location">
    <subcellularLocation>
        <location evidence="3 16">Cytoplasm</location>
    </subcellularLocation>
</comment>
<keyword evidence="15 16" id="KW-0511">Multifunctional enzyme</keyword>
<dbReference type="InterPro" id="IPR006062">
    <property type="entry name" value="His_biosynth"/>
</dbReference>
<dbReference type="GO" id="GO:0005737">
    <property type="term" value="C:cytoplasm"/>
    <property type="evidence" value="ECO:0007669"/>
    <property type="project" value="UniProtKB-SubCell"/>
</dbReference>
<evidence type="ECO:0000256" key="10">
    <source>
        <dbReference type="ARBA" id="ARBA00022605"/>
    </source>
</evidence>
<dbReference type="STRING" id="360807.ERS852392_01407"/>
<comment type="similarity">
    <text evidence="7 16">In the N-terminal section; belongs to the PRA-CH family.</text>
</comment>
<comment type="similarity">
    <text evidence="6 16">In the C-terminal section; belongs to the PRA-PH family.</text>
</comment>
<keyword evidence="13 16" id="KW-0067">ATP-binding</keyword>
<reference evidence="22" key="1">
    <citation type="submission" date="2015-05" db="EMBL/GenBank/DDBJ databases">
        <authorList>
            <consortium name="Pathogen Informatics"/>
        </authorList>
    </citation>
    <scope>NUCLEOTIDE SEQUENCE [LARGE SCALE GENOMIC DNA]</scope>
    <source>
        <strain evidence="21 23">2789STDY5608835</strain>
        <strain evidence="20 24">2789STDY5608887</strain>
        <strain evidence="22">L1-83</strain>
    </source>
</reference>
<dbReference type="UniPathway" id="UPA00031">
    <property type="reaction ID" value="UER00007"/>
</dbReference>
<evidence type="ECO:0000313" key="22">
    <source>
        <dbReference type="Proteomes" id="UP000049828"/>
    </source>
</evidence>
<evidence type="ECO:0000313" key="24">
    <source>
        <dbReference type="Proteomes" id="UP000095453"/>
    </source>
</evidence>
<evidence type="ECO:0000256" key="12">
    <source>
        <dbReference type="ARBA" id="ARBA00022801"/>
    </source>
</evidence>